<evidence type="ECO:0000313" key="3">
    <source>
        <dbReference type="Proteomes" id="UP000008144"/>
    </source>
</evidence>
<feature type="region of interest" description="Disordered" evidence="1">
    <location>
        <begin position="1"/>
        <end position="43"/>
    </location>
</feature>
<reference evidence="2" key="2">
    <citation type="submission" date="2025-08" db="UniProtKB">
        <authorList>
            <consortium name="Ensembl"/>
        </authorList>
    </citation>
    <scope>IDENTIFICATION</scope>
</reference>
<proteinExistence type="predicted"/>
<reference evidence="3" key="1">
    <citation type="journal article" date="2002" name="Science">
        <title>The draft genome of Ciona intestinalis: insights into chordate and vertebrate origins.</title>
        <authorList>
            <person name="Dehal P."/>
            <person name="Satou Y."/>
            <person name="Campbell R.K."/>
            <person name="Chapman J."/>
            <person name="Degnan B."/>
            <person name="De Tomaso A."/>
            <person name="Davidson B."/>
            <person name="Di Gregorio A."/>
            <person name="Gelpke M."/>
            <person name="Goodstein D.M."/>
            <person name="Harafuji N."/>
            <person name="Hastings K.E."/>
            <person name="Ho I."/>
            <person name="Hotta K."/>
            <person name="Huang W."/>
            <person name="Kawashima T."/>
            <person name="Lemaire P."/>
            <person name="Martinez D."/>
            <person name="Meinertzhagen I.A."/>
            <person name="Necula S."/>
            <person name="Nonaka M."/>
            <person name="Putnam N."/>
            <person name="Rash S."/>
            <person name="Saiga H."/>
            <person name="Satake M."/>
            <person name="Terry A."/>
            <person name="Yamada L."/>
            <person name="Wang H.G."/>
            <person name="Awazu S."/>
            <person name="Azumi K."/>
            <person name="Boore J."/>
            <person name="Branno M."/>
            <person name="Chin-Bow S."/>
            <person name="DeSantis R."/>
            <person name="Doyle S."/>
            <person name="Francino P."/>
            <person name="Keys D.N."/>
            <person name="Haga S."/>
            <person name="Hayashi H."/>
            <person name="Hino K."/>
            <person name="Imai K.S."/>
            <person name="Inaba K."/>
            <person name="Kano S."/>
            <person name="Kobayashi K."/>
            <person name="Kobayashi M."/>
            <person name="Lee B.I."/>
            <person name="Makabe K.W."/>
            <person name="Manohar C."/>
            <person name="Matassi G."/>
            <person name="Medina M."/>
            <person name="Mochizuki Y."/>
            <person name="Mount S."/>
            <person name="Morishita T."/>
            <person name="Miura S."/>
            <person name="Nakayama A."/>
            <person name="Nishizaka S."/>
            <person name="Nomoto H."/>
            <person name="Ohta F."/>
            <person name="Oishi K."/>
            <person name="Rigoutsos I."/>
            <person name="Sano M."/>
            <person name="Sasaki A."/>
            <person name="Sasakura Y."/>
            <person name="Shoguchi E."/>
            <person name="Shin-i T."/>
            <person name="Spagnuolo A."/>
            <person name="Stainier D."/>
            <person name="Suzuki M.M."/>
            <person name="Tassy O."/>
            <person name="Takatori N."/>
            <person name="Tokuoka M."/>
            <person name="Yagi K."/>
            <person name="Yoshizaki F."/>
            <person name="Wada S."/>
            <person name="Zhang C."/>
            <person name="Hyatt P.D."/>
            <person name="Larimer F."/>
            <person name="Detter C."/>
            <person name="Doggett N."/>
            <person name="Glavina T."/>
            <person name="Hawkins T."/>
            <person name="Richardson P."/>
            <person name="Lucas S."/>
            <person name="Kohara Y."/>
            <person name="Levine M."/>
            <person name="Satoh N."/>
            <person name="Rokhsar D.S."/>
        </authorList>
    </citation>
    <scope>NUCLEOTIDE SEQUENCE [LARGE SCALE GENOMIC DNA]</scope>
</reference>
<evidence type="ECO:0000313" key="2">
    <source>
        <dbReference type="Ensembl" id="ENSCINP00000028667.2"/>
    </source>
</evidence>
<accession>F6UQC3</accession>
<dbReference type="Ensembl" id="ENSCINT00000028913.2">
    <property type="protein sequence ID" value="ENSCINP00000028667.2"/>
    <property type="gene ID" value="ENSCING00000016602.2"/>
</dbReference>
<sequence>MESFPDPPASNSVVLRSDDVDSGTMTPSSSNSGSNKDVRTQTPTKNFLLSIGIDPSSVNSSLVSSTMASMGEKQLHALLGISDEGFEDTGVSTVEEFTAEDEKRVAELESRIEKHIGDMTKAMDAAMEKYFK</sequence>
<feature type="compositionally biased region" description="Polar residues" evidence="1">
    <location>
        <begin position="23"/>
        <end position="43"/>
    </location>
</feature>
<dbReference type="HOGENOM" id="CLU_1916328_0_0_1"/>
<name>F6UQC3_CIOIN</name>
<keyword evidence="3" id="KW-1185">Reference proteome</keyword>
<dbReference type="Proteomes" id="UP000008144">
    <property type="component" value="Unassembled WGS sequence"/>
</dbReference>
<dbReference type="AlphaFoldDB" id="F6UQC3"/>
<reference evidence="2" key="3">
    <citation type="submission" date="2025-09" db="UniProtKB">
        <authorList>
            <consortium name="Ensembl"/>
        </authorList>
    </citation>
    <scope>IDENTIFICATION</scope>
</reference>
<organism evidence="2 3">
    <name type="scientific">Ciona intestinalis</name>
    <name type="common">Transparent sea squirt</name>
    <name type="synonym">Ascidia intestinalis</name>
    <dbReference type="NCBI Taxonomy" id="7719"/>
    <lineage>
        <taxon>Eukaryota</taxon>
        <taxon>Metazoa</taxon>
        <taxon>Chordata</taxon>
        <taxon>Tunicata</taxon>
        <taxon>Ascidiacea</taxon>
        <taxon>Phlebobranchia</taxon>
        <taxon>Cionidae</taxon>
        <taxon>Ciona</taxon>
    </lineage>
</organism>
<evidence type="ECO:0000256" key="1">
    <source>
        <dbReference type="SAM" id="MobiDB-lite"/>
    </source>
</evidence>
<dbReference type="InParanoid" id="F6UQC3"/>
<protein>
    <submittedName>
        <fullName evidence="2">Uncharacterized protein</fullName>
    </submittedName>
</protein>